<dbReference type="AlphaFoldDB" id="A0A2N8KHN9"/>
<dbReference type="RefSeq" id="WP_102774076.1">
    <property type="nucleotide sequence ID" value="NZ_POQS01000004.1"/>
</dbReference>
<keyword evidence="3" id="KW-1185">Reference proteome</keyword>
<proteinExistence type="predicted"/>
<evidence type="ECO:0000313" key="3">
    <source>
        <dbReference type="Proteomes" id="UP000235994"/>
    </source>
</evidence>
<comment type="caution">
    <text evidence="2">The sequence shown here is derived from an EMBL/GenBank/DDBJ whole genome shotgun (WGS) entry which is preliminary data.</text>
</comment>
<dbReference type="EMBL" id="POQS01000004">
    <property type="protein sequence ID" value="PND32969.1"/>
    <property type="molecule type" value="Genomic_DNA"/>
</dbReference>
<organism evidence="2 3">
    <name type="scientific">Achromobacter pulmonis</name>
    <dbReference type="NCBI Taxonomy" id="1389932"/>
    <lineage>
        <taxon>Bacteria</taxon>
        <taxon>Pseudomonadati</taxon>
        <taxon>Pseudomonadota</taxon>
        <taxon>Betaproteobacteria</taxon>
        <taxon>Burkholderiales</taxon>
        <taxon>Alcaligenaceae</taxon>
        <taxon>Achromobacter</taxon>
    </lineage>
</organism>
<gene>
    <name evidence="2" type="ORF">C1I89_18480</name>
</gene>
<name>A0A2N8KHN9_9BURK</name>
<sequence length="123" mass="13486">MLPPQVAVALLVLLLAVVVPLCAVAIQLIRFIHWFAWADKGARGERPHFTGPVLALFFSTLAASDFMGFEPFLTLSALNPVPMEYRAYLMVAMLALSVSCWAYGRSIRDRVLRLVLPGKAGQG</sequence>
<accession>A0A2N8KHN9</accession>
<evidence type="ECO:0000313" key="2">
    <source>
        <dbReference type="EMBL" id="PND32969.1"/>
    </source>
</evidence>
<feature type="transmembrane region" description="Helical" evidence="1">
    <location>
        <begin position="6"/>
        <end position="32"/>
    </location>
</feature>
<feature type="transmembrane region" description="Helical" evidence="1">
    <location>
        <begin position="85"/>
        <end position="104"/>
    </location>
</feature>
<keyword evidence="1" id="KW-0472">Membrane</keyword>
<keyword evidence="1" id="KW-0812">Transmembrane</keyword>
<reference evidence="2 3" key="1">
    <citation type="submission" date="2018-01" db="EMBL/GenBank/DDBJ databases">
        <title>The draft genome of an aniline degradation strain ANB-1.</title>
        <authorList>
            <person name="Zhang L."/>
            <person name="Jiang J."/>
        </authorList>
    </citation>
    <scope>NUCLEOTIDE SEQUENCE [LARGE SCALE GENOMIC DNA]</scope>
    <source>
        <strain evidence="2 3">ANB-1</strain>
    </source>
</reference>
<feature type="transmembrane region" description="Helical" evidence="1">
    <location>
        <begin position="53"/>
        <end position="73"/>
    </location>
</feature>
<protein>
    <submittedName>
        <fullName evidence="2">Uncharacterized protein</fullName>
    </submittedName>
</protein>
<dbReference type="Proteomes" id="UP000235994">
    <property type="component" value="Unassembled WGS sequence"/>
</dbReference>
<keyword evidence="1" id="KW-1133">Transmembrane helix</keyword>
<evidence type="ECO:0000256" key="1">
    <source>
        <dbReference type="SAM" id="Phobius"/>
    </source>
</evidence>